<feature type="region of interest" description="Disordered" evidence="1">
    <location>
        <begin position="1"/>
        <end position="22"/>
    </location>
</feature>
<keyword evidence="4" id="KW-1185">Reference proteome</keyword>
<sequence>MNRRVRPGRPTGRRPGPSHAARPVIGGQLLVLGVVLAVFALWVVPELTRSATGRPGAGTGAVQSPDEPPVDLPAAPVEGFPGAAGEPHPASDATAEHYRELAAGDCLRRGRAGRPAPDPHRLACDDPAAFLRVDDVVETPPTAGHEGHRCPRGPGLTDWVHRDSDGGTVALCLRREFRAGECFAAELVAEGDGHAVRDADLRTGHTCGETGLPEPWTATLVITDVRTAPAVAGGPVDCARDRDDRRAHWYWIVGGGDTLLCATPEPPLSTG</sequence>
<evidence type="ECO:0008006" key="5">
    <source>
        <dbReference type="Google" id="ProtNLM"/>
    </source>
</evidence>
<feature type="region of interest" description="Disordered" evidence="1">
    <location>
        <begin position="50"/>
        <end position="93"/>
    </location>
</feature>
<feature type="transmembrane region" description="Helical" evidence="2">
    <location>
        <begin position="21"/>
        <end position="44"/>
    </location>
</feature>
<evidence type="ECO:0000313" key="3">
    <source>
        <dbReference type="EMBL" id="NJQ17957.1"/>
    </source>
</evidence>
<feature type="compositionally biased region" description="Low complexity" evidence="1">
    <location>
        <begin position="8"/>
        <end position="17"/>
    </location>
</feature>
<accession>A0ABX1CFY8</accession>
<name>A0ABX1CFY8_9ACTN</name>
<reference evidence="3 4" key="1">
    <citation type="submission" date="2020-03" db="EMBL/GenBank/DDBJ databases">
        <title>Draft genome of Streptomyces sp. ventii, isolated from the Axial Seamount in the Pacific Ocean, and resequencing of the two type strains Streptomyces lonarensis strain NCL 716 and Streptomyces bohaiensis strain 11A07.</title>
        <authorList>
            <person name="Loughran R.M."/>
            <person name="Pfannmuller K.M."/>
            <person name="Wasson B.J."/>
            <person name="Deadmond M.C."/>
            <person name="Paddock B.E."/>
            <person name="Koyack M.J."/>
            <person name="Gallegos D.A."/>
            <person name="Mitchell E.A."/>
            <person name="Ushijima B."/>
            <person name="Saw J.H."/>
            <person name="Mcphail K.L."/>
            <person name="Videau P."/>
        </authorList>
    </citation>
    <scope>NUCLEOTIDE SEQUENCE [LARGE SCALE GENOMIC DNA]</scope>
    <source>
        <strain evidence="3 4">11A07</strain>
    </source>
</reference>
<gene>
    <name evidence="3" type="ORF">HCN52_24270</name>
</gene>
<organism evidence="3 4">
    <name type="scientific">Streptomyces bohaiensis</name>
    <dbReference type="NCBI Taxonomy" id="1431344"/>
    <lineage>
        <taxon>Bacteria</taxon>
        <taxon>Bacillati</taxon>
        <taxon>Actinomycetota</taxon>
        <taxon>Actinomycetes</taxon>
        <taxon>Kitasatosporales</taxon>
        <taxon>Streptomycetaceae</taxon>
        <taxon>Streptomyces</taxon>
    </lineage>
</organism>
<evidence type="ECO:0000256" key="2">
    <source>
        <dbReference type="SAM" id="Phobius"/>
    </source>
</evidence>
<evidence type="ECO:0000313" key="4">
    <source>
        <dbReference type="Proteomes" id="UP000727056"/>
    </source>
</evidence>
<dbReference type="RefSeq" id="WP_168090564.1">
    <property type="nucleotide sequence ID" value="NZ_BHZH01000081.1"/>
</dbReference>
<keyword evidence="2" id="KW-1133">Transmembrane helix</keyword>
<keyword evidence="2" id="KW-0472">Membrane</keyword>
<proteinExistence type="predicted"/>
<dbReference type="Proteomes" id="UP000727056">
    <property type="component" value="Unassembled WGS sequence"/>
</dbReference>
<evidence type="ECO:0000256" key="1">
    <source>
        <dbReference type="SAM" id="MobiDB-lite"/>
    </source>
</evidence>
<dbReference type="EMBL" id="JAAVJC010000501">
    <property type="protein sequence ID" value="NJQ17957.1"/>
    <property type="molecule type" value="Genomic_DNA"/>
</dbReference>
<comment type="caution">
    <text evidence="3">The sequence shown here is derived from an EMBL/GenBank/DDBJ whole genome shotgun (WGS) entry which is preliminary data.</text>
</comment>
<protein>
    <recommendedName>
        <fullName evidence="5">Serine/threonine protein kinase</fullName>
    </recommendedName>
</protein>
<keyword evidence="2" id="KW-0812">Transmembrane</keyword>